<dbReference type="VEuPathDB" id="TrichDB:TVAGG3_0181020"/>
<keyword evidence="2" id="KW-1185">Reference proteome</keyword>
<dbReference type="KEGG" id="tva:4768482"/>
<protein>
    <submittedName>
        <fullName evidence="1">Uncharacterized protein</fullName>
    </submittedName>
</protein>
<name>A2E9Y5_TRIV3</name>
<reference evidence="1" key="2">
    <citation type="journal article" date="2007" name="Science">
        <title>Draft genome sequence of the sexually transmitted pathogen Trichomonas vaginalis.</title>
        <authorList>
            <person name="Carlton J.M."/>
            <person name="Hirt R.P."/>
            <person name="Silva J.C."/>
            <person name="Delcher A.L."/>
            <person name="Schatz M."/>
            <person name="Zhao Q."/>
            <person name="Wortman J.R."/>
            <person name="Bidwell S.L."/>
            <person name="Alsmark U.C.M."/>
            <person name="Besteiro S."/>
            <person name="Sicheritz-Ponten T."/>
            <person name="Noel C.J."/>
            <person name="Dacks J.B."/>
            <person name="Foster P.G."/>
            <person name="Simillion C."/>
            <person name="Van de Peer Y."/>
            <person name="Miranda-Saavedra D."/>
            <person name="Barton G.J."/>
            <person name="Westrop G.D."/>
            <person name="Mueller S."/>
            <person name="Dessi D."/>
            <person name="Fiori P.L."/>
            <person name="Ren Q."/>
            <person name="Paulsen I."/>
            <person name="Zhang H."/>
            <person name="Bastida-Corcuera F.D."/>
            <person name="Simoes-Barbosa A."/>
            <person name="Brown M.T."/>
            <person name="Hayes R.D."/>
            <person name="Mukherjee M."/>
            <person name="Okumura C.Y."/>
            <person name="Schneider R."/>
            <person name="Smith A.J."/>
            <person name="Vanacova S."/>
            <person name="Villalvazo M."/>
            <person name="Haas B.J."/>
            <person name="Pertea M."/>
            <person name="Feldblyum T.V."/>
            <person name="Utterback T.R."/>
            <person name="Shu C.L."/>
            <person name="Osoegawa K."/>
            <person name="de Jong P.J."/>
            <person name="Hrdy I."/>
            <person name="Horvathova L."/>
            <person name="Zubacova Z."/>
            <person name="Dolezal P."/>
            <person name="Malik S.B."/>
            <person name="Logsdon J.M. Jr."/>
            <person name="Henze K."/>
            <person name="Gupta A."/>
            <person name="Wang C.C."/>
            <person name="Dunne R.L."/>
            <person name="Upcroft J.A."/>
            <person name="Upcroft P."/>
            <person name="White O."/>
            <person name="Salzberg S.L."/>
            <person name="Tang P."/>
            <person name="Chiu C.-H."/>
            <person name="Lee Y.-S."/>
            <person name="Embley T.M."/>
            <person name="Coombs G.H."/>
            <person name="Mottram J.C."/>
            <person name="Tachezy J."/>
            <person name="Fraser-Liggett C.M."/>
            <person name="Johnson P.J."/>
        </authorList>
    </citation>
    <scope>NUCLEOTIDE SEQUENCE [LARGE SCALE GENOMIC DNA]</scope>
    <source>
        <strain evidence="1">G3</strain>
    </source>
</reference>
<organism evidence="1 2">
    <name type="scientific">Trichomonas vaginalis (strain ATCC PRA-98 / G3)</name>
    <dbReference type="NCBI Taxonomy" id="412133"/>
    <lineage>
        <taxon>Eukaryota</taxon>
        <taxon>Metamonada</taxon>
        <taxon>Parabasalia</taxon>
        <taxon>Trichomonadida</taxon>
        <taxon>Trichomonadidae</taxon>
        <taxon>Trichomonas</taxon>
    </lineage>
</organism>
<evidence type="ECO:0000313" key="1">
    <source>
        <dbReference type="EMBL" id="EAY10547.1"/>
    </source>
</evidence>
<dbReference type="InParanoid" id="A2E9Y5"/>
<sequence>MGILFSLCKRDSPDALQADPRAALRAGGRIKIEKNVTEDPHAPLLTKTSNSLLEKDTQNLDKDLDALVDELSDSAEIGDDDNDLFDAVAEDDEEQDVKRD</sequence>
<gene>
    <name evidence="1" type="ORF">TVAG_184490</name>
</gene>
<dbReference type="VEuPathDB" id="TrichDB:TVAG_184490"/>
<evidence type="ECO:0000313" key="2">
    <source>
        <dbReference type="Proteomes" id="UP000001542"/>
    </source>
</evidence>
<accession>A2E9Y5</accession>
<dbReference type="Proteomes" id="UP000001542">
    <property type="component" value="Unassembled WGS sequence"/>
</dbReference>
<proteinExistence type="predicted"/>
<dbReference type="EMBL" id="DS113336">
    <property type="protein sequence ID" value="EAY10547.1"/>
    <property type="molecule type" value="Genomic_DNA"/>
</dbReference>
<reference evidence="1" key="1">
    <citation type="submission" date="2006-10" db="EMBL/GenBank/DDBJ databases">
        <authorList>
            <person name="Amadeo P."/>
            <person name="Zhao Q."/>
            <person name="Wortman J."/>
            <person name="Fraser-Liggett C."/>
            <person name="Carlton J."/>
        </authorList>
    </citation>
    <scope>NUCLEOTIDE SEQUENCE</scope>
    <source>
        <strain evidence="1">G3</strain>
    </source>
</reference>
<dbReference type="RefSeq" id="XP_001322770.1">
    <property type="nucleotide sequence ID" value="XM_001322735.1"/>
</dbReference>
<dbReference type="AlphaFoldDB" id="A2E9Y5"/>